<dbReference type="GO" id="GO:0003677">
    <property type="term" value="F:DNA binding"/>
    <property type="evidence" value="ECO:0007669"/>
    <property type="project" value="UniProtKB-UniRule"/>
</dbReference>
<dbReference type="GO" id="GO:0006310">
    <property type="term" value="P:DNA recombination"/>
    <property type="evidence" value="ECO:0007669"/>
    <property type="project" value="UniProtKB-KW"/>
</dbReference>
<dbReference type="Gene3D" id="1.10.443.10">
    <property type="entry name" value="Intergrase catalytic core"/>
    <property type="match status" value="1"/>
</dbReference>
<dbReference type="Gene3D" id="1.10.150.130">
    <property type="match status" value="1"/>
</dbReference>
<dbReference type="EMBL" id="BMHB01000004">
    <property type="protein sequence ID" value="GGI17937.1"/>
    <property type="molecule type" value="Genomic_DNA"/>
</dbReference>
<dbReference type="Proteomes" id="UP000626244">
    <property type="component" value="Unassembled WGS sequence"/>
</dbReference>
<dbReference type="CDD" id="cd00397">
    <property type="entry name" value="DNA_BRE_C"/>
    <property type="match status" value="1"/>
</dbReference>
<evidence type="ECO:0000259" key="5">
    <source>
        <dbReference type="PROSITE" id="PS51898"/>
    </source>
</evidence>
<dbReference type="InterPro" id="IPR002104">
    <property type="entry name" value="Integrase_catalytic"/>
</dbReference>
<keyword evidence="3" id="KW-0233">DNA recombination</keyword>
<comment type="caution">
    <text evidence="7">The sequence shown here is derived from an EMBL/GenBank/DDBJ whole genome shotgun (WGS) entry which is preliminary data.</text>
</comment>
<sequence>MIYRFAYQKKEIGDLYNIDEVRGSKTIKTRQTYIRELLTFYNHLCENKQILLEDTFHTDSESILRIIEPRHVLNYQKWLISAPLGRKKEPYKKTTIAKKTVILKGFFKYLHEQKFTEFPLHHSLVSANITRIDLPNRDVTYDEVKQILEYYKDSPLHYTILLTLATTGLRAAELASAKWRDITKDHNGHWLKIMGKGRKEREVFIIEYVFDAIVKFRKRRGQTIELNSTDNSYLIVTSKMKPYSPGYLSKFVSEMIARTKLPFINNHDRNGFSAHFFRHSYAIEARKNGADIYAISTSLGHESIKTTQIYLAKHEKRETNVGLIWKNKEEF</sequence>
<dbReference type="Pfam" id="PF00589">
    <property type="entry name" value="Phage_integrase"/>
    <property type="match status" value="1"/>
</dbReference>
<dbReference type="InterPro" id="IPR044068">
    <property type="entry name" value="CB"/>
</dbReference>
<dbReference type="InterPro" id="IPR050090">
    <property type="entry name" value="Tyrosine_recombinase_XerCD"/>
</dbReference>
<dbReference type="GO" id="GO:0015074">
    <property type="term" value="P:DNA integration"/>
    <property type="evidence" value="ECO:0007669"/>
    <property type="project" value="InterPro"/>
</dbReference>
<comment type="similarity">
    <text evidence="1">Belongs to the 'phage' integrase family.</text>
</comment>
<name>A0A8J3ANE9_9BACI</name>
<dbReference type="OrthoDB" id="2445040at2"/>
<dbReference type="PANTHER" id="PTHR30349:SF41">
    <property type="entry name" value="INTEGRASE_RECOMBINASE PROTEIN MJ0367-RELATED"/>
    <property type="match status" value="1"/>
</dbReference>
<feature type="domain" description="Core-binding (CB)" evidence="6">
    <location>
        <begin position="1"/>
        <end position="111"/>
    </location>
</feature>
<dbReference type="PANTHER" id="PTHR30349">
    <property type="entry name" value="PHAGE INTEGRASE-RELATED"/>
    <property type="match status" value="1"/>
</dbReference>
<gene>
    <name evidence="7" type="primary">xerC</name>
    <name evidence="7" type="ORF">GCM10007380_40430</name>
</gene>
<dbReference type="InterPro" id="IPR013762">
    <property type="entry name" value="Integrase-like_cat_sf"/>
</dbReference>
<protein>
    <submittedName>
        <fullName evidence="7">Tyrosine recombinase XerC</fullName>
    </submittedName>
</protein>
<evidence type="ECO:0000259" key="6">
    <source>
        <dbReference type="PROSITE" id="PS51900"/>
    </source>
</evidence>
<evidence type="ECO:0000256" key="1">
    <source>
        <dbReference type="ARBA" id="ARBA00008857"/>
    </source>
</evidence>
<dbReference type="SUPFAM" id="SSF56349">
    <property type="entry name" value="DNA breaking-rejoining enzymes"/>
    <property type="match status" value="1"/>
</dbReference>
<dbReference type="PROSITE" id="PS51898">
    <property type="entry name" value="TYR_RECOMBINASE"/>
    <property type="match status" value="1"/>
</dbReference>
<proteinExistence type="inferred from homology"/>
<evidence type="ECO:0000313" key="8">
    <source>
        <dbReference type="Proteomes" id="UP000626244"/>
    </source>
</evidence>
<evidence type="ECO:0000256" key="3">
    <source>
        <dbReference type="ARBA" id="ARBA00023172"/>
    </source>
</evidence>
<evidence type="ECO:0000313" key="7">
    <source>
        <dbReference type="EMBL" id="GGI17937.1"/>
    </source>
</evidence>
<evidence type="ECO:0000256" key="4">
    <source>
        <dbReference type="PROSITE-ProRule" id="PRU01248"/>
    </source>
</evidence>
<accession>A0A8J3ANE9</accession>
<dbReference type="InterPro" id="IPR010998">
    <property type="entry name" value="Integrase_recombinase_N"/>
</dbReference>
<dbReference type="RefSeq" id="WP_088003059.1">
    <property type="nucleotide sequence ID" value="NZ_BMHB01000004.1"/>
</dbReference>
<organism evidence="7 8">
    <name type="scientific">Gottfriedia solisilvae</name>
    <dbReference type="NCBI Taxonomy" id="1516104"/>
    <lineage>
        <taxon>Bacteria</taxon>
        <taxon>Bacillati</taxon>
        <taxon>Bacillota</taxon>
        <taxon>Bacilli</taxon>
        <taxon>Bacillales</taxon>
        <taxon>Bacillaceae</taxon>
        <taxon>Gottfriedia</taxon>
    </lineage>
</organism>
<dbReference type="AlphaFoldDB" id="A0A8J3ANE9"/>
<keyword evidence="8" id="KW-1185">Reference proteome</keyword>
<dbReference type="PROSITE" id="PS51900">
    <property type="entry name" value="CB"/>
    <property type="match status" value="1"/>
</dbReference>
<dbReference type="InterPro" id="IPR011010">
    <property type="entry name" value="DNA_brk_join_enz"/>
</dbReference>
<keyword evidence="2 4" id="KW-0238">DNA-binding</keyword>
<evidence type="ECO:0000256" key="2">
    <source>
        <dbReference type="ARBA" id="ARBA00023125"/>
    </source>
</evidence>
<reference evidence="8" key="1">
    <citation type="journal article" date="2019" name="Int. J. Syst. Evol. Microbiol.">
        <title>The Global Catalogue of Microorganisms (GCM) 10K type strain sequencing project: providing services to taxonomists for standard genome sequencing and annotation.</title>
        <authorList>
            <consortium name="The Broad Institute Genomics Platform"/>
            <consortium name="The Broad Institute Genome Sequencing Center for Infectious Disease"/>
            <person name="Wu L."/>
            <person name="Ma J."/>
        </authorList>
    </citation>
    <scope>NUCLEOTIDE SEQUENCE [LARGE SCALE GENOMIC DNA]</scope>
    <source>
        <strain evidence="8">CGMCC 1.14993</strain>
    </source>
</reference>
<feature type="domain" description="Tyr recombinase" evidence="5">
    <location>
        <begin position="134"/>
        <end position="323"/>
    </location>
</feature>